<name>A0A0C1R205_9CYAN</name>
<protein>
    <submittedName>
        <fullName evidence="1">Uncharacterized protein</fullName>
    </submittedName>
</protein>
<organism evidence="1">
    <name type="scientific">Tolypothrix bouteillei VB521301</name>
    <dbReference type="NCBI Taxonomy" id="1479485"/>
    <lineage>
        <taxon>Bacteria</taxon>
        <taxon>Bacillati</taxon>
        <taxon>Cyanobacteriota</taxon>
        <taxon>Cyanophyceae</taxon>
        <taxon>Nostocales</taxon>
        <taxon>Tolypothrichaceae</taxon>
        <taxon>Tolypothrix</taxon>
    </lineage>
</organism>
<comment type="caution">
    <text evidence="1">The sequence shown here is derived from an EMBL/GenBank/DDBJ whole genome shotgun (WGS) entry which is preliminary data.</text>
</comment>
<evidence type="ECO:0000313" key="1">
    <source>
        <dbReference type="EMBL" id="KIE09888.1"/>
    </source>
</evidence>
<sequence>MVGFMEELMEFIQANPDPRELKRALAVKMVMQMIASPFLTQLGTSAPKSISGKDFLENYCLSM</sequence>
<dbReference type="EMBL" id="JHEG02000053">
    <property type="protein sequence ID" value="KIE09888.1"/>
    <property type="molecule type" value="Genomic_DNA"/>
</dbReference>
<reference evidence="1" key="1">
    <citation type="journal article" date="2015" name="Genome Announc.">
        <title>Draft Genome Sequence of Tolypothrix boutellei Strain VB521301.</title>
        <authorList>
            <person name="Chandrababunaidu M.M."/>
            <person name="Singh D."/>
            <person name="Sen D."/>
            <person name="Bhan S."/>
            <person name="Das S."/>
            <person name="Gupta A."/>
            <person name="Adhikary S.P."/>
            <person name="Tripathy S."/>
        </authorList>
    </citation>
    <scope>NUCLEOTIDE SEQUENCE</scope>
    <source>
        <strain evidence="1">VB521301</strain>
    </source>
</reference>
<accession>A0A0C1R205</accession>
<gene>
    <name evidence="1" type="ORF">DA73_0224430</name>
</gene>
<proteinExistence type="predicted"/>
<dbReference type="AlphaFoldDB" id="A0A0C1R205"/>